<evidence type="ECO:0000313" key="6">
    <source>
        <dbReference type="EMBL" id="HIW98659.1"/>
    </source>
</evidence>
<reference evidence="6" key="1">
    <citation type="journal article" date="2021" name="PeerJ">
        <title>Extensive microbial diversity within the chicken gut microbiome revealed by metagenomics and culture.</title>
        <authorList>
            <person name="Gilroy R."/>
            <person name="Ravi A."/>
            <person name="Getino M."/>
            <person name="Pursley I."/>
            <person name="Horton D.L."/>
            <person name="Alikhan N.F."/>
            <person name="Baker D."/>
            <person name="Gharbi K."/>
            <person name="Hall N."/>
            <person name="Watson M."/>
            <person name="Adriaenssens E.M."/>
            <person name="Foster-Nyarko E."/>
            <person name="Jarju S."/>
            <person name="Secka A."/>
            <person name="Antonio M."/>
            <person name="Oren A."/>
            <person name="Chaudhuri R.R."/>
            <person name="La Ragione R."/>
            <person name="Hildebrand F."/>
            <person name="Pallen M.J."/>
        </authorList>
    </citation>
    <scope>NUCLEOTIDE SEQUENCE</scope>
    <source>
        <strain evidence="6">ChiHejej3B27-3195</strain>
    </source>
</reference>
<dbReference type="Gene3D" id="3.40.50.1360">
    <property type="match status" value="1"/>
</dbReference>
<dbReference type="InterPro" id="IPR051054">
    <property type="entry name" value="SorC_transcr_regulators"/>
</dbReference>
<dbReference type="PANTHER" id="PTHR34294">
    <property type="entry name" value="TRANSCRIPTIONAL REGULATOR-RELATED"/>
    <property type="match status" value="1"/>
</dbReference>
<dbReference type="PANTHER" id="PTHR34294:SF1">
    <property type="entry name" value="TRANSCRIPTIONAL REGULATOR LSRR"/>
    <property type="match status" value="1"/>
</dbReference>
<protein>
    <recommendedName>
        <fullName evidence="5">Sugar-binding domain-containing protein</fullName>
    </recommendedName>
</protein>
<feature type="domain" description="Sugar-binding" evidence="5">
    <location>
        <begin position="60"/>
        <end position="313"/>
    </location>
</feature>
<dbReference type="AlphaFoldDB" id="A0A9D1S056"/>
<dbReference type="SUPFAM" id="SSF100950">
    <property type="entry name" value="NagB/RpiA/CoA transferase-like"/>
    <property type="match status" value="1"/>
</dbReference>
<evidence type="ECO:0000259" key="5">
    <source>
        <dbReference type="Pfam" id="PF04198"/>
    </source>
</evidence>
<dbReference type="InterPro" id="IPR007324">
    <property type="entry name" value="Sugar-bd_dom_put"/>
</dbReference>
<accession>A0A9D1S056</accession>
<dbReference type="EMBL" id="DXGD01000030">
    <property type="protein sequence ID" value="HIW98659.1"/>
    <property type="molecule type" value="Genomic_DNA"/>
</dbReference>
<evidence type="ECO:0000313" key="7">
    <source>
        <dbReference type="Proteomes" id="UP000824151"/>
    </source>
</evidence>
<evidence type="ECO:0000256" key="2">
    <source>
        <dbReference type="ARBA" id="ARBA00023015"/>
    </source>
</evidence>
<organism evidence="6 7">
    <name type="scientific">Candidatus Nesterenkonia stercoripullorum</name>
    <dbReference type="NCBI Taxonomy" id="2838701"/>
    <lineage>
        <taxon>Bacteria</taxon>
        <taxon>Bacillati</taxon>
        <taxon>Actinomycetota</taxon>
        <taxon>Actinomycetes</taxon>
        <taxon>Micrococcales</taxon>
        <taxon>Micrococcaceae</taxon>
        <taxon>Nesterenkonia</taxon>
    </lineage>
</organism>
<name>A0A9D1S056_9MICC</name>
<dbReference type="GO" id="GO:0003677">
    <property type="term" value="F:DNA binding"/>
    <property type="evidence" value="ECO:0007669"/>
    <property type="project" value="UniProtKB-KW"/>
</dbReference>
<comment type="similarity">
    <text evidence="1">Belongs to the SorC transcriptional regulatory family.</text>
</comment>
<comment type="caution">
    <text evidence="6">The sequence shown here is derived from an EMBL/GenBank/DDBJ whole genome shotgun (WGS) entry which is preliminary data.</text>
</comment>
<evidence type="ECO:0000256" key="4">
    <source>
        <dbReference type="ARBA" id="ARBA00023163"/>
    </source>
</evidence>
<dbReference type="Proteomes" id="UP000824151">
    <property type="component" value="Unassembled WGS sequence"/>
</dbReference>
<dbReference type="Gene3D" id="1.10.10.60">
    <property type="entry name" value="Homeodomain-like"/>
    <property type="match status" value="1"/>
</dbReference>
<evidence type="ECO:0000256" key="1">
    <source>
        <dbReference type="ARBA" id="ARBA00010466"/>
    </source>
</evidence>
<keyword evidence="3" id="KW-0238">DNA-binding</keyword>
<gene>
    <name evidence="6" type="ORF">H9871_00790</name>
</gene>
<reference evidence="6" key="2">
    <citation type="submission" date="2021-04" db="EMBL/GenBank/DDBJ databases">
        <authorList>
            <person name="Gilroy R."/>
        </authorList>
    </citation>
    <scope>NUCLEOTIDE SEQUENCE</scope>
    <source>
        <strain evidence="6">ChiHejej3B27-3195</strain>
    </source>
</reference>
<evidence type="ECO:0000256" key="3">
    <source>
        <dbReference type="ARBA" id="ARBA00023125"/>
    </source>
</evidence>
<sequence>MFGEEREHIRLILHVARRYYEEGLDQRAIAEDIGYSRPTVSRLLTEARERRIVQFSIAHPVEQALELEAGITARFGLREAAVTSKSVGSQAVGRLAAQVIAERGGPHSVLALSNGTSVAAVVEEMPSQRWPHSCVIQMVGALGRADSLMLDSPELCRELAARLGGTHRPLPAPIVMSSPAAARAIRREEVVLTTLELASRADIALCGVGAVGPDGASSGAILSHHLTTRVVQELRRGRAVGHISGHYFDAAGKHVKTSLYERLVAMDPRRLGEIDTSIVVAWGHDKVPALHGVLQTGFISTLITDEPTARKLLDYRP</sequence>
<keyword evidence="2" id="KW-0805">Transcription regulation</keyword>
<dbReference type="InterPro" id="IPR037171">
    <property type="entry name" value="NagB/RpiA_transferase-like"/>
</dbReference>
<keyword evidence="4" id="KW-0804">Transcription</keyword>
<dbReference type="Pfam" id="PF04198">
    <property type="entry name" value="Sugar-bind"/>
    <property type="match status" value="1"/>
</dbReference>
<dbReference type="GO" id="GO:0030246">
    <property type="term" value="F:carbohydrate binding"/>
    <property type="evidence" value="ECO:0007669"/>
    <property type="project" value="InterPro"/>
</dbReference>
<proteinExistence type="inferred from homology"/>